<dbReference type="KEGG" id="gsh:117349889"/>
<proteinExistence type="predicted"/>
<accession>A0A6P8PXF0</accession>
<dbReference type="GO" id="GO:0005634">
    <property type="term" value="C:nucleus"/>
    <property type="evidence" value="ECO:0007669"/>
    <property type="project" value="TreeGrafter"/>
</dbReference>
<feature type="compositionally biased region" description="Low complexity" evidence="3">
    <location>
        <begin position="54"/>
        <end position="76"/>
    </location>
</feature>
<dbReference type="PROSITE" id="PS50114">
    <property type="entry name" value="GATA_ZN_FINGER_2"/>
    <property type="match status" value="1"/>
</dbReference>
<dbReference type="GO" id="GO:0006357">
    <property type="term" value="P:regulation of transcription by RNA polymerase II"/>
    <property type="evidence" value="ECO:0007669"/>
    <property type="project" value="TreeGrafter"/>
</dbReference>
<dbReference type="Gene3D" id="3.30.50.10">
    <property type="entry name" value="Erythroid Transcription Factor GATA-1, subunit A"/>
    <property type="match status" value="1"/>
</dbReference>
<keyword evidence="2" id="KW-0862">Zinc</keyword>
<dbReference type="Pfam" id="PF00320">
    <property type="entry name" value="GATA"/>
    <property type="match status" value="1"/>
</dbReference>
<keyword evidence="5" id="KW-1185">Reference proteome</keyword>
<dbReference type="AlphaFoldDB" id="A0A6P8PXF0"/>
<keyword evidence="1" id="KW-0539">Nucleus</keyword>
<dbReference type="PANTHER" id="PTHR47341:SF1">
    <property type="entry name" value="GATA-TYPE ZINC FINGER PROTEIN 1"/>
    <property type="match status" value="1"/>
</dbReference>
<evidence type="ECO:0000256" key="1">
    <source>
        <dbReference type="ARBA" id="ARBA00023242"/>
    </source>
</evidence>
<evidence type="ECO:0000313" key="6">
    <source>
        <dbReference type="RefSeq" id="XP_033779463.1"/>
    </source>
</evidence>
<name>A0A6P8PXF0_GEOSA</name>
<dbReference type="InParanoid" id="A0A6P8PXF0"/>
<keyword evidence="2" id="KW-0863">Zinc-finger</keyword>
<dbReference type="GO" id="GO:0043565">
    <property type="term" value="F:sequence-specific DNA binding"/>
    <property type="evidence" value="ECO:0007669"/>
    <property type="project" value="InterPro"/>
</dbReference>
<reference evidence="6" key="1">
    <citation type="submission" date="2025-08" db="UniProtKB">
        <authorList>
            <consortium name="RefSeq"/>
        </authorList>
    </citation>
    <scope>IDENTIFICATION</scope>
</reference>
<dbReference type="CDD" id="cd00202">
    <property type="entry name" value="ZnF_GATA"/>
    <property type="match status" value="1"/>
</dbReference>
<evidence type="ECO:0000313" key="5">
    <source>
        <dbReference type="Proteomes" id="UP000515159"/>
    </source>
</evidence>
<dbReference type="GeneID" id="117349889"/>
<dbReference type="GO" id="GO:0048599">
    <property type="term" value="P:oocyte development"/>
    <property type="evidence" value="ECO:0007669"/>
    <property type="project" value="TreeGrafter"/>
</dbReference>
<dbReference type="OrthoDB" id="2162994at2759"/>
<dbReference type="RefSeq" id="XP_033779463.1">
    <property type="nucleotide sequence ID" value="XM_033923572.1"/>
</dbReference>
<feature type="region of interest" description="Disordered" evidence="3">
    <location>
        <begin position="22"/>
        <end position="93"/>
    </location>
</feature>
<dbReference type="GO" id="GO:0008270">
    <property type="term" value="F:zinc ion binding"/>
    <property type="evidence" value="ECO:0007669"/>
    <property type="project" value="UniProtKB-KW"/>
</dbReference>
<gene>
    <name evidence="6" type="primary">ZGLP1</name>
</gene>
<evidence type="ECO:0000259" key="4">
    <source>
        <dbReference type="PROSITE" id="PS50114"/>
    </source>
</evidence>
<dbReference type="GO" id="GO:0007283">
    <property type="term" value="P:spermatogenesis"/>
    <property type="evidence" value="ECO:0007669"/>
    <property type="project" value="TreeGrafter"/>
</dbReference>
<protein>
    <submittedName>
        <fullName evidence="6">GATA-type zinc finger protein 1 isoform X1</fullName>
    </submittedName>
</protein>
<dbReference type="InterPro" id="IPR013088">
    <property type="entry name" value="Znf_NHR/GATA"/>
</dbReference>
<dbReference type="Proteomes" id="UP000515159">
    <property type="component" value="Chromosome 16"/>
</dbReference>
<dbReference type="CTD" id="100125288"/>
<evidence type="ECO:0000256" key="3">
    <source>
        <dbReference type="SAM" id="MobiDB-lite"/>
    </source>
</evidence>
<sequence>MEAPLFAEGPEPPDFSLLTELLFPPCLEPEPPPSQQDDGERVRRETQQQQLGHAASPSRRPRACSARAGRQGQQRGRGTKGRGSERRSTFDQTAAMEPLRSFSMSCSLQAPNPSILFFLQESANLLPKPELDIDDLKAAGHPTSMNPSTSESHMFKIDYPHLPTCSKQSHPQTFGLLPTMHCFSPMDALNLISIQCTDLVNAGNLMGNHSRMSIAEAMPKGDLPIGIETPEDGLDVSLTERLMMHHKNVGVSGEEMKSSPGAAALQGKDGVAVLHDTRLASIGCAKMPRKQKRPTKGASPQDPAFEGVWFQMRLRFGEGDYGDCHLLTTFQYSVRCWKRSHRTKPSQIRPTNDTIRLSGFEEDQGAFCALRKCCASCRTEKTPLWRDAEDGTPLCNACGIRYKKYGIRCFKCWNIPKKEGKTCSKCLICGGRLHLSLSKRKAGK</sequence>
<dbReference type="SUPFAM" id="SSF57716">
    <property type="entry name" value="Glucocorticoid receptor-like (DNA-binding domain)"/>
    <property type="match status" value="1"/>
</dbReference>
<keyword evidence="2" id="KW-0479">Metal-binding</keyword>
<organism evidence="5 6">
    <name type="scientific">Geotrypetes seraphini</name>
    <name type="common">Gaboon caecilian</name>
    <name type="synonym">Caecilia seraphini</name>
    <dbReference type="NCBI Taxonomy" id="260995"/>
    <lineage>
        <taxon>Eukaryota</taxon>
        <taxon>Metazoa</taxon>
        <taxon>Chordata</taxon>
        <taxon>Craniata</taxon>
        <taxon>Vertebrata</taxon>
        <taxon>Euteleostomi</taxon>
        <taxon>Amphibia</taxon>
        <taxon>Gymnophiona</taxon>
        <taxon>Geotrypetes</taxon>
    </lineage>
</organism>
<dbReference type="SMART" id="SM00401">
    <property type="entry name" value="ZnF_GATA"/>
    <property type="match status" value="1"/>
</dbReference>
<dbReference type="PANTHER" id="PTHR47341">
    <property type="entry name" value="GATA-TYPE ZINC FINGER PROTEIN 1"/>
    <property type="match status" value="1"/>
</dbReference>
<dbReference type="InterPro" id="IPR000679">
    <property type="entry name" value="Znf_GATA"/>
</dbReference>
<feature type="domain" description="GATA-type" evidence="4">
    <location>
        <begin position="374"/>
        <end position="407"/>
    </location>
</feature>
<evidence type="ECO:0000256" key="2">
    <source>
        <dbReference type="PROSITE-ProRule" id="PRU00094"/>
    </source>
</evidence>
<dbReference type="InterPro" id="IPR053116">
    <property type="entry name" value="GATA-type_Znf_Regulator"/>
</dbReference>